<proteinExistence type="predicted"/>
<keyword evidence="3" id="KW-0732">Signal</keyword>
<evidence type="ECO:0008006" key="6">
    <source>
        <dbReference type="Google" id="ProtNLM"/>
    </source>
</evidence>
<feature type="signal peptide" evidence="3">
    <location>
        <begin position="1"/>
        <end position="16"/>
    </location>
</feature>
<evidence type="ECO:0000256" key="3">
    <source>
        <dbReference type="SAM" id="SignalP"/>
    </source>
</evidence>
<evidence type="ECO:0000313" key="5">
    <source>
        <dbReference type="Proteomes" id="UP000001307"/>
    </source>
</evidence>
<feature type="transmembrane region" description="Helical" evidence="2">
    <location>
        <begin position="132"/>
        <end position="153"/>
    </location>
</feature>
<evidence type="ECO:0000256" key="2">
    <source>
        <dbReference type="SAM" id="Phobius"/>
    </source>
</evidence>
<dbReference type="InParanoid" id="E4Y0K1"/>
<name>E4Y0K1_OIKDI</name>
<feature type="chain" id="PRO_5003190695" description="Collectrin domain-containing protein" evidence="3">
    <location>
        <begin position="17"/>
        <end position="203"/>
    </location>
</feature>
<dbReference type="EMBL" id="FN653506">
    <property type="protein sequence ID" value="CBY15409.1"/>
    <property type="molecule type" value="Genomic_DNA"/>
</dbReference>
<sequence>MKVLLTILAAANGLTCEDGQVKTFFKMTKSEQTSNWDNIAKDLLQNTLTSAYRKHNSETNAVVQWNRADETERVSFCLEVKDNVSDDTAKKLRQAIYYLKPNVYGAMQTNETVLVFDGVPKTYVIEEESRQWLYPYYAFMGLGLIGIAASLYASVKENKVEEAEEEESTRMSKKTSISATDVETKPAYESIEKGDGFSESADF</sequence>
<dbReference type="Proteomes" id="UP000001307">
    <property type="component" value="Unassembled WGS sequence"/>
</dbReference>
<accession>E4Y0K1</accession>
<keyword evidence="2" id="KW-0812">Transmembrane</keyword>
<dbReference type="AlphaFoldDB" id="E4Y0K1"/>
<organism evidence="4">
    <name type="scientific">Oikopleura dioica</name>
    <name type="common">Tunicate</name>
    <dbReference type="NCBI Taxonomy" id="34765"/>
    <lineage>
        <taxon>Eukaryota</taxon>
        <taxon>Metazoa</taxon>
        <taxon>Chordata</taxon>
        <taxon>Tunicata</taxon>
        <taxon>Appendicularia</taxon>
        <taxon>Copelata</taxon>
        <taxon>Oikopleuridae</taxon>
        <taxon>Oikopleura</taxon>
    </lineage>
</organism>
<feature type="compositionally biased region" description="Basic and acidic residues" evidence="1">
    <location>
        <begin position="182"/>
        <end position="196"/>
    </location>
</feature>
<keyword evidence="2" id="KW-1133">Transmembrane helix</keyword>
<keyword evidence="5" id="KW-1185">Reference proteome</keyword>
<feature type="region of interest" description="Disordered" evidence="1">
    <location>
        <begin position="162"/>
        <end position="203"/>
    </location>
</feature>
<evidence type="ECO:0000313" key="4">
    <source>
        <dbReference type="EMBL" id="CBY15409.1"/>
    </source>
</evidence>
<gene>
    <name evidence="4" type="ORF">GSOID_T00012326001</name>
</gene>
<evidence type="ECO:0000256" key="1">
    <source>
        <dbReference type="SAM" id="MobiDB-lite"/>
    </source>
</evidence>
<keyword evidence="2" id="KW-0472">Membrane</keyword>
<dbReference type="OrthoDB" id="10338013at2759"/>
<protein>
    <recommendedName>
        <fullName evidence="6">Collectrin domain-containing protein</fullName>
    </recommendedName>
</protein>
<reference evidence="4" key="1">
    <citation type="journal article" date="2010" name="Science">
        <title>Plasticity of animal genome architecture unmasked by rapid evolution of a pelagic tunicate.</title>
        <authorList>
            <person name="Denoeud F."/>
            <person name="Henriet S."/>
            <person name="Mungpakdee S."/>
            <person name="Aury J.M."/>
            <person name="Da Silva C."/>
            <person name="Brinkmann H."/>
            <person name="Mikhaleva J."/>
            <person name="Olsen L.C."/>
            <person name="Jubin C."/>
            <person name="Canestro C."/>
            <person name="Bouquet J.M."/>
            <person name="Danks G."/>
            <person name="Poulain J."/>
            <person name="Campsteijn C."/>
            <person name="Adamski M."/>
            <person name="Cross I."/>
            <person name="Yadetie F."/>
            <person name="Muffato M."/>
            <person name="Louis A."/>
            <person name="Butcher S."/>
            <person name="Tsagkogeorga G."/>
            <person name="Konrad A."/>
            <person name="Singh S."/>
            <person name="Jensen M.F."/>
            <person name="Cong E.H."/>
            <person name="Eikeseth-Otteraa H."/>
            <person name="Noel B."/>
            <person name="Anthouard V."/>
            <person name="Porcel B.M."/>
            <person name="Kachouri-Lafond R."/>
            <person name="Nishino A."/>
            <person name="Ugolini M."/>
            <person name="Chourrout P."/>
            <person name="Nishida H."/>
            <person name="Aasland R."/>
            <person name="Huzurbazar S."/>
            <person name="Westhof E."/>
            <person name="Delsuc F."/>
            <person name="Lehrach H."/>
            <person name="Reinhardt R."/>
            <person name="Weissenbach J."/>
            <person name="Roy S.W."/>
            <person name="Artiguenave F."/>
            <person name="Postlethwait J.H."/>
            <person name="Manak J.R."/>
            <person name="Thompson E.M."/>
            <person name="Jaillon O."/>
            <person name="Du Pasquier L."/>
            <person name="Boudinot P."/>
            <person name="Liberles D.A."/>
            <person name="Volff J.N."/>
            <person name="Philippe H."/>
            <person name="Lenhard B."/>
            <person name="Roest Crollius H."/>
            <person name="Wincker P."/>
            <person name="Chourrout D."/>
        </authorList>
    </citation>
    <scope>NUCLEOTIDE SEQUENCE [LARGE SCALE GENOMIC DNA]</scope>
</reference>